<proteinExistence type="predicted"/>
<evidence type="ECO:0000313" key="2">
    <source>
        <dbReference type="Proteomes" id="UP000007735"/>
    </source>
</evidence>
<dbReference type="Proteomes" id="UP000007735">
    <property type="component" value="Chromosome"/>
</dbReference>
<protein>
    <submittedName>
        <fullName evidence="1">Uncharacterized protein</fullName>
    </submittedName>
</protein>
<gene>
    <name evidence="1" type="ordered locus">SFHH103_02710</name>
</gene>
<dbReference type="EMBL" id="HE616890">
    <property type="protein sequence ID" value="CCE97205.1"/>
    <property type="molecule type" value="Genomic_DNA"/>
</dbReference>
<accession>G9ABB4</accession>
<dbReference type="KEGG" id="sfh:SFHH103_02710"/>
<dbReference type="AlphaFoldDB" id="G9ABB4"/>
<organism evidence="1 2">
    <name type="scientific">Sinorhizobium fredii (strain HH103)</name>
    <dbReference type="NCBI Taxonomy" id="1117943"/>
    <lineage>
        <taxon>Bacteria</taxon>
        <taxon>Pseudomonadati</taxon>
        <taxon>Pseudomonadota</taxon>
        <taxon>Alphaproteobacteria</taxon>
        <taxon>Hyphomicrobiales</taxon>
        <taxon>Rhizobiaceae</taxon>
        <taxon>Sinorhizobium/Ensifer group</taxon>
        <taxon>Sinorhizobium</taxon>
    </lineage>
</organism>
<reference evidence="1 2" key="1">
    <citation type="journal article" date="2012" name="J. Bacteriol.">
        <title>Genome sequence of the soybean symbiont Sinorhizobium fredii HH103.</title>
        <authorList>
            <person name="Weidner S."/>
            <person name="Becker A."/>
            <person name="Bonilla I."/>
            <person name="Jaenicke S."/>
            <person name="Lloret J."/>
            <person name="Margaret I."/>
            <person name="Puhler A."/>
            <person name="Ruiz-Sainz J.E."/>
            <person name="Schneiker-Bekel S."/>
            <person name="Szczepanowski R."/>
            <person name="Vinardell J.M."/>
            <person name="Zehner S."/>
            <person name="Gottfert M."/>
        </authorList>
    </citation>
    <scope>NUCLEOTIDE SEQUENCE [LARGE SCALE GENOMIC DNA]</scope>
    <source>
        <strain evidence="1 2">HH103</strain>
    </source>
</reference>
<dbReference type="HOGENOM" id="CLU_2275183_0_0_5"/>
<name>G9ABB4_SINF1</name>
<evidence type="ECO:0000313" key="1">
    <source>
        <dbReference type="EMBL" id="CCE97205.1"/>
    </source>
</evidence>
<dbReference type="STRING" id="1117943.SFHH103_02710"/>
<sequence length="102" mass="11171">MSTLSELRTEAGARYAAAVAELREAYIALAGIEAAMNNGNVPDRAVATFRGDADRIPHELRHPNFYPEAGDSIRDAWVARRDQLIAQHAGSQHRTERANGTD</sequence>